<keyword evidence="9" id="KW-1185">Reference proteome</keyword>
<dbReference type="GO" id="GO:0015679">
    <property type="term" value="P:plasma membrane copper ion transport"/>
    <property type="evidence" value="ECO:0007669"/>
    <property type="project" value="TreeGrafter"/>
</dbReference>
<keyword evidence="4" id="KW-0406">Ion transport</keyword>
<evidence type="ECO:0000256" key="4">
    <source>
        <dbReference type="ARBA" id="ARBA00023065"/>
    </source>
</evidence>
<comment type="similarity">
    <text evidence="1">Belongs to the membrane fusion protein (MFP) (TC 8.A.1) family.</text>
</comment>
<evidence type="ECO:0000256" key="3">
    <source>
        <dbReference type="ARBA" id="ARBA00022729"/>
    </source>
</evidence>
<dbReference type="Gene3D" id="2.40.30.170">
    <property type="match status" value="1"/>
</dbReference>
<dbReference type="GO" id="GO:0022857">
    <property type="term" value="F:transmembrane transporter activity"/>
    <property type="evidence" value="ECO:0007669"/>
    <property type="project" value="InterPro"/>
</dbReference>
<evidence type="ECO:0000313" key="9">
    <source>
        <dbReference type="Proteomes" id="UP000244496"/>
    </source>
</evidence>
<dbReference type="Pfam" id="PF25975">
    <property type="entry name" value="CzcB_C"/>
    <property type="match status" value="1"/>
</dbReference>
<dbReference type="InterPro" id="IPR058792">
    <property type="entry name" value="Beta-barrel_RND_2"/>
</dbReference>
<dbReference type="PANTHER" id="PTHR30097">
    <property type="entry name" value="CATION EFFLUX SYSTEM PROTEIN CUSB"/>
    <property type="match status" value="1"/>
</dbReference>
<proteinExistence type="inferred from homology"/>
<dbReference type="FunFam" id="2.40.420.20:FF:000003">
    <property type="entry name" value="Cation efflux system protein cusB"/>
    <property type="match status" value="1"/>
</dbReference>
<accession>A0A2S0USH4</accession>
<dbReference type="SUPFAM" id="SSF111369">
    <property type="entry name" value="HlyD-like secretion proteins"/>
    <property type="match status" value="1"/>
</dbReference>
<dbReference type="GO" id="GO:0046914">
    <property type="term" value="F:transition metal ion binding"/>
    <property type="evidence" value="ECO:0007669"/>
    <property type="project" value="TreeGrafter"/>
</dbReference>
<evidence type="ECO:0000259" key="6">
    <source>
        <dbReference type="Pfam" id="PF25954"/>
    </source>
</evidence>
<dbReference type="InterPro" id="IPR006143">
    <property type="entry name" value="RND_pump_MFP"/>
</dbReference>
<feature type="domain" description="CusB-like barrel-sandwich hybrid" evidence="5">
    <location>
        <begin position="202"/>
        <end position="317"/>
    </location>
</feature>
<dbReference type="RefSeq" id="WP_108437568.1">
    <property type="nucleotide sequence ID" value="NZ_CP028920.1"/>
</dbReference>
<dbReference type="Pfam" id="PF25954">
    <property type="entry name" value="Beta-barrel_RND_2"/>
    <property type="match status" value="1"/>
</dbReference>
<reference evidence="8 9" key="1">
    <citation type="submission" date="2018-04" db="EMBL/GenBank/DDBJ databases">
        <title>Genome sequencing of Gemmobacter.</title>
        <authorList>
            <person name="Yi H."/>
            <person name="Baek M.-G."/>
        </authorList>
    </citation>
    <scope>NUCLEOTIDE SEQUENCE [LARGE SCALE GENOMIC DNA]</scope>
    <source>
        <strain evidence="8 9">HYN0069</strain>
        <plasmid evidence="9">Plasmid unnamed2</plasmid>
    </source>
</reference>
<dbReference type="NCBIfam" id="TIGR01730">
    <property type="entry name" value="RND_mfp"/>
    <property type="match status" value="1"/>
</dbReference>
<name>A0A2S0USH4_9RHOB</name>
<keyword evidence="8" id="KW-0614">Plasmid</keyword>
<evidence type="ECO:0000259" key="5">
    <source>
        <dbReference type="Pfam" id="PF25919"/>
    </source>
</evidence>
<evidence type="ECO:0000313" key="8">
    <source>
        <dbReference type="EMBL" id="AWB50764.1"/>
    </source>
</evidence>
<organism evidence="8 9">
    <name type="scientific">Paragemmobacter aquarius</name>
    <dbReference type="NCBI Taxonomy" id="2169400"/>
    <lineage>
        <taxon>Bacteria</taxon>
        <taxon>Pseudomonadati</taxon>
        <taxon>Pseudomonadota</taxon>
        <taxon>Alphaproteobacteria</taxon>
        <taxon>Rhodobacterales</taxon>
        <taxon>Paracoccaceae</taxon>
        <taxon>Paragemmobacter</taxon>
    </lineage>
</organism>
<dbReference type="Gene3D" id="2.40.420.20">
    <property type="match status" value="1"/>
</dbReference>
<dbReference type="GO" id="GO:0060003">
    <property type="term" value="P:copper ion export"/>
    <property type="evidence" value="ECO:0007669"/>
    <property type="project" value="TreeGrafter"/>
</dbReference>
<dbReference type="InterPro" id="IPR058649">
    <property type="entry name" value="CzcB_C"/>
</dbReference>
<evidence type="ECO:0000259" key="7">
    <source>
        <dbReference type="Pfam" id="PF25975"/>
    </source>
</evidence>
<gene>
    <name evidence="8" type="ORF">HYN69_19470</name>
</gene>
<dbReference type="PANTHER" id="PTHR30097:SF15">
    <property type="entry name" value="CATION EFFLUX SYSTEM PROTEIN CUSB"/>
    <property type="match status" value="1"/>
</dbReference>
<evidence type="ECO:0000256" key="1">
    <source>
        <dbReference type="ARBA" id="ARBA00009477"/>
    </source>
</evidence>
<keyword evidence="2" id="KW-0813">Transport</keyword>
<dbReference type="InterPro" id="IPR058790">
    <property type="entry name" value="BSH_CusB"/>
</dbReference>
<feature type="domain" description="CusB-like beta-barrel" evidence="6">
    <location>
        <begin position="321"/>
        <end position="395"/>
    </location>
</feature>
<dbReference type="OrthoDB" id="9806939at2"/>
<sequence length="487" mass="51020">MSAVGKLTAAVLVAGSAGWIGLTAGEKGITVASLIGMAEMQLAVLMGNDAVAMPGADAPEAEPTGPVIYWRHPDGLPEWSVSERQTADGRAFLPVLASEDLSLGPAPEPSSEMAMAETGERTILYYRNPMGLPDTSPVPKQDSMGMDYIPVYDGENSDDGSVTVSPGKLQRTGVRTAEAVLAPLAATLRAPGIVELDERRISVISLRADAFIETVADVTTGSTIAEGAPLVTLYSPEIAAALAQFLTDVRSEGRLREGARQRLENLGVPGEVIDRIATEGQTTVSIPIMAPRSGVVLERMAVEGMMSEAGDTLFRIADTSTVWVIAEVPEAALMEIAVGTEVRVSFRGLTDGPIPGRIDTIYPEIDMMTRTGKLRIELPNPDGRLRANMFAEVEIMLGGAPVVQVPEGAVIDTGDRQVVILDLGEGRFRPEPVTVGRKGDGMIEIVSGVGAGDIVVSSATFLIDAESNLNAALAALAAPGSTPEANP</sequence>
<dbReference type="GO" id="GO:0016020">
    <property type="term" value="C:membrane"/>
    <property type="evidence" value="ECO:0007669"/>
    <property type="project" value="InterPro"/>
</dbReference>
<feature type="domain" description="CzcB-like C-terminal circularly permuted SH3-like" evidence="7">
    <location>
        <begin position="403"/>
        <end position="463"/>
    </location>
</feature>
<dbReference type="FunFam" id="2.40.30.170:FF:000010">
    <property type="entry name" value="Efflux RND transporter periplasmic adaptor subunit"/>
    <property type="match status" value="1"/>
</dbReference>
<evidence type="ECO:0000256" key="2">
    <source>
        <dbReference type="ARBA" id="ARBA00022448"/>
    </source>
</evidence>
<dbReference type="Pfam" id="PF25919">
    <property type="entry name" value="BSH_CusB"/>
    <property type="match status" value="1"/>
</dbReference>
<dbReference type="AlphaFoldDB" id="A0A2S0USH4"/>
<dbReference type="GO" id="GO:0030288">
    <property type="term" value="C:outer membrane-bounded periplasmic space"/>
    <property type="evidence" value="ECO:0007669"/>
    <property type="project" value="TreeGrafter"/>
</dbReference>
<geneLocation type="plasmid" evidence="8">
    <name>unnamed2</name>
</geneLocation>
<dbReference type="InterPro" id="IPR051909">
    <property type="entry name" value="MFP_Cation_Efflux"/>
</dbReference>
<dbReference type="Proteomes" id="UP000244496">
    <property type="component" value="Plasmid unnamed2"/>
</dbReference>
<protein>
    <submittedName>
        <fullName evidence="8">Efflux transporter periplasmic adaptor subunit</fullName>
    </submittedName>
</protein>
<keyword evidence="3" id="KW-0732">Signal</keyword>
<dbReference type="EMBL" id="CP028920">
    <property type="protein sequence ID" value="AWB50764.1"/>
    <property type="molecule type" value="Genomic_DNA"/>
</dbReference>
<dbReference type="KEGG" id="geh:HYN69_19470"/>